<organism evidence="2 3">
    <name type="scientific">Phanerochaete sordida</name>
    <dbReference type="NCBI Taxonomy" id="48140"/>
    <lineage>
        <taxon>Eukaryota</taxon>
        <taxon>Fungi</taxon>
        <taxon>Dikarya</taxon>
        <taxon>Basidiomycota</taxon>
        <taxon>Agaricomycotina</taxon>
        <taxon>Agaricomycetes</taxon>
        <taxon>Polyporales</taxon>
        <taxon>Phanerochaetaceae</taxon>
        <taxon>Phanerochaete</taxon>
    </lineage>
</organism>
<dbReference type="InterPro" id="IPR014031">
    <property type="entry name" value="Ketoacyl_synth_C"/>
</dbReference>
<accession>A0A9P3G225</accession>
<dbReference type="Gene3D" id="3.40.47.10">
    <property type="match status" value="1"/>
</dbReference>
<dbReference type="EMBL" id="BPQB01000003">
    <property type="protein sequence ID" value="GJE86239.1"/>
    <property type="molecule type" value="Genomic_DNA"/>
</dbReference>
<dbReference type="Proteomes" id="UP000703269">
    <property type="component" value="Unassembled WGS sequence"/>
</dbReference>
<evidence type="ECO:0000259" key="1">
    <source>
        <dbReference type="Pfam" id="PF02801"/>
    </source>
</evidence>
<sequence length="120" mass="13062">MRRYKAQCRTFKCMRGGADNRNEIHYKKQLFESKRRPADDVSVVNAHSTDIRAGDPALELAVLAPGARAVTLFVASVKANLEHAGAASGDASHAKLLRMLRRAAVPRAVAAHAARRAGFR</sequence>
<dbReference type="GO" id="GO:0016746">
    <property type="term" value="F:acyltransferase activity"/>
    <property type="evidence" value="ECO:0007669"/>
    <property type="project" value="InterPro"/>
</dbReference>
<evidence type="ECO:0000313" key="3">
    <source>
        <dbReference type="Proteomes" id="UP000703269"/>
    </source>
</evidence>
<protein>
    <submittedName>
        <fullName evidence="2">Ketoacyl-synt-domain-containing protein</fullName>
    </submittedName>
</protein>
<gene>
    <name evidence="2" type="ORF">PsYK624_023190</name>
</gene>
<feature type="domain" description="Beta-ketoacyl synthase C-terminal" evidence="1">
    <location>
        <begin position="27"/>
        <end position="109"/>
    </location>
</feature>
<dbReference type="InterPro" id="IPR016039">
    <property type="entry name" value="Thiolase-like"/>
</dbReference>
<evidence type="ECO:0000313" key="2">
    <source>
        <dbReference type="EMBL" id="GJE86239.1"/>
    </source>
</evidence>
<reference evidence="2 3" key="1">
    <citation type="submission" date="2021-08" db="EMBL/GenBank/DDBJ databases">
        <title>Draft Genome Sequence of Phanerochaete sordida strain YK-624.</title>
        <authorList>
            <person name="Mori T."/>
            <person name="Dohra H."/>
            <person name="Suzuki T."/>
            <person name="Kawagishi H."/>
            <person name="Hirai H."/>
        </authorList>
    </citation>
    <scope>NUCLEOTIDE SEQUENCE [LARGE SCALE GENOMIC DNA]</scope>
    <source>
        <strain evidence="2 3">YK-624</strain>
    </source>
</reference>
<dbReference type="SUPFAM" id="SSF53901">
    <property type="entry name" value="Thiolase-like"/>
    <property type="match status" value="1"/>
</dbReference>
<dbReference type="Pfam" id="PF02801">
    <property type="entry name" value="Ketoacyl-synt_C"/>
    <property type="match status" value="1"/>
</dbReference>
<dbReference type="AlphaFoldDB" id="A0A9P3G225"/>
<keyword evidence="3" id="KW-1185">Reference proteome</keyword>
<name>A0A9P3G225_9APHY</name>
<comment type="caution">
    <text evidence="2">The sequence shown here is derived from an EMBL/GenBank/DDBJ whole genome shotgun (WGS) entry which is preliminary data.</text>
</comment>
<proteinExistence type="predicted"/>